<keyword evidence="3" id="KW-0430">Lectin</keyword>
<reference evidence="3 4" key="1">
    <citation type="submission" date="2016-10" db="EMBL/GenBank/DDBJ databases">
        <authorList>
            <person name="de Groot N.N."/>
        </authorList>
    </citation>
    <scope>NUCLEOTIDE SEQUENCE [LARGE SCALE GENOMIC DNA]</scope>
    <source>
        <strain evidence="3 4">CPCC 202699</strain>
    </source>
</reference>
<feature type="signal peptide" evidence="1">
    <location>
        <begin position="1"/>
        <end position="24"/>
    </location>
</feature>
<organism evidence="3 4">
    <name type="scientific">Amycolatopsis xylanica</name>
    <dbReference type="NCBI Taxonomy" id="589385"/>
    <lineage>
        <taxon>Bacteria</taxon>
        <taxon>Bacillati</taxon>
        <taxon>Actinomycetota</taxon>
        <taxon>Actinomycetes</taxon>
        <taxon>Pseudonocardiales</taxon>
        <taxon>Pseudonocardiaceae</taxon>
        <taxon>Amycolatopsis</taxon>
    </lineage>
</organism>
<dbReference type="CDD" id="cd00161">
    <property type="entry name" value="beta-trefoil_Ricin-like"/>
    <property type="match status" value="1"/>
</dbReference>
<keyword evidence="4" id="KW-1185">Reference proteome</keyword>
<dbReference type="RefSeq" id="WP_176968912.1">
    <property type="nucleotide sequence ID" value="NZ_FNON01000008.1"/>
</dbReference>
<feature type="chain" id="PRO_5011610183" evidence="1">
    <location>
        <begin position="25"/>
        <end position="171"/>
    </location>
</feature>
<name>A0A1H3PJF4_9PSEU</name>
<dbReference type="InterPro" id="IPR035992">
    <property type="entry name" value="Ricin_B-like_lectins"/>
</dbReference>
<dbReference type="Pfam" id="PF14200">
    <property type="entry name" value="RicinB_lectin_2"/>
    <property type="match status" value="1"/>
</dbReference>
<dbReference type="Gene3D" id="2.80.10.50">
    <property type="match status" value="1"/>
</dbReference>
<evidence type="ECO:0000313" key="4">
    <source>
        <dbReference type="Proteomes" id="UP000199515"/>
    </source>
</evidence>
<sequence>MKRLIQAVLAAGLLTAAAVTPAHAADEYLQVITIGKGCLVPLWGSKDAGAYVGYEVCDNTRGQAWRTIDHGGSWYSYQSVGSDLCLTVLGGGTLSNEDIVQQPCAGAPNQRWQPVYRGAFQSPELHPQHSGKCLSIEGNNRVAPADLRQMDCGDVNWQKWNFFSWPPPVVG</sequence>
<protein>
    <submittedName>
        <fullName evidence="3">Ricin-type beta-trefoil lectin domain-containing protein</fullName>
    </submittedName>
</protein>
<dbReference type="EMBL" id="FNON01000008">
    <property type="protein sequence ID" value="SDZ01103.1"/>
    <property type="molecule type" value="Genomic_DNA"/>
</dbReference>
<feature type="domain" description="Ricin B lectin" evidence="2">
    <location>
        <begin position="38"/>
        <end position="102"/>
    </location>
</feature>
<gene>
    <name evidence="3" type="ORF">SAMN05421504_108243</name>
</gene>
<dbReference type="STRING" id="589385.SAMN05421504_108243"/>
<dbReference type="AlphaFoldDB" id="A0A1H3PJF4"/>
<dbReference type="SUPFAM" id="SSF50370">
    <property type="entry name" value="Ricin B-like lectins"/>
    <property type="match status" value="1"/>
</dbReference>
<keyword evidence="1" id="KW-0732">Signal</keyword>
<dbReference type="PROSITE" id="PS50231">
    <property type="entry name" value="RICIN_B_LECTIN"/>
    <property type="match status" value="1"/>
</dbReference>
<proteinExistence type="predicted"/>
<dbReference type="InterPro" id="IPR000772">
    <property type="entry name" value="Ricin_B_lectin"/>
</dbReference>
<evidence type="ECO:0000259" key="2">
    <source>
        <dbReference type="Pfam" id="PF14200"/>
    </source>
</evidence>
<evidence type="ECO:0000313" key="3">
    <source>
        <dbReference type="EMBL" id="SDZ01103.1"/>
    </source>
</evidence>
<accession>A0A1H3PJF4</accession>
<evidence type="ECO:0000256" key="1">
    <source>
        <dbReference type="SAM" id="SignalP"/>
    </source>
</evidence>
<dbReference type="GO" id="GO:0030246">
    <property type="term" value="F:carbohydrate binding"/>
    <property type="evidence" value="ECO:0007669"/>
    <property type="project" value="UniProtKB-KW"/>
</dbReference>
<dbReference type="Proteomes" id="UP000199515">
    <property type="component" value="Unassembled WGS sequence"/>
</dbReference>